<evidence type="ECO:0000256" key="1">
    <source>
        <dbReference type="SAM" id="SignalP"/>
    </source>
</evidence>
<gene>
    <name evidence="2" type="ORF">CK203_105790</name>
</gene>
<evidence type="ECO:0000313" key="3">
    <source>
        <dbReference type="Proteomes" id="UP000288805"/>
    </source>
</evidence>
<reference evidence="2 3" key="1">
    <citation type="journal article" date="2018" name="PLoS Genet.">
        <title>Population sequencing reveals clonal diversity and ancestral inbreeding in the grapevine cultivar Chardonnay.</title>
        <authorList>
            <person name="Roach M.J."/>
            <person name="Johnson D.L."/>
            <person name="Bohlmann J."/>
            <person name="van Vuuren H.J."/>
            <person name="Jones S.J."/>
            <person name="Pretorius I.S."/>
            <person name="Schmidt S.A."/>
            <person name="Borneman A.R."/>
        </authorList>
    </citation>
    <scope>NUCLEOTIDE SEQUENCE [LARGE SCALE GENOMIC DNA]</scope>
    <source>
        <strain evidence="3">cv. Chardonnay</strain>
        <tissue evidence="2">Leaf</tissue>
    </source>
</reference>
<feature type="chain" id="PRO_5019553482" description="Secreted protein" evidence="1">
    <location>
        <begin position="18"/>
        <end position="107"/>
    </location>
</feature>
<name>A0A438D7P7_VITVI</name>
<dbReference type="AlphaFoldDB" id="A0A438D7P7"/>
<organism evidence="2 3">
    <name type="scientific">Vitis vinifera</name>
    <name type="common">Grape</name>
    <dbReference type="NCBI Taxonomy" id="29760"/>
    <lineage>
        <taxon>Eukaryota</taxon>
        <taxon>Viridiplantae</taxon>
        <taxon>Streptophyta</taxon>
        <taxon>Embryophyta</taxon>
        <taxon>Tracheophyta</taxon>
        <taxon>Spermatophyta</taxon>
        <taxon>Magnoliopsida</taxon>
        <taxon>eudicotyledons</taxon>
        <taxon>Gunneridae</taxon>
        <taxon>Pentapetalae</taxon>
        <taxon>rosids</taxon>
        <taxon>Vitales</taxon>
        <taxon>Vitaceae</taxon>
        <taxon>Viteae</taxon>
        <taxon>Vitis</taxon>
    </lineage>
</organism>
<dbReference type="EMBL" id="QGNW01001753">
    <property type="protein sequence ID" value="RVW31472.1"/>
    <property type="molecule type" value="Genomic_DNA"/>
</dbReference>
<sequence>MRLCSLLVYNLLSWTLAATFPRQTLHQTSTLLFPLLLATSLSPHLLLPTSSTPSYHVVTRSQTGHLRPCTYPDFHLYYSTRHPLPTLHASVIISEPCSYAQAAAIPE</sequence>
<protein>
    <recommendedName>
        <fullName evidence="4">Secreted protein</fullName>
    </recommendedName>
</protein>
<keyword evidence="1" id="KW-0732">Signal</keyword>
<comment type="caution">
    <text evidence="2">The sequence shown here is derived from an EMBL/GenBank/DDBJ whole genome shotgun (WGS) entry which is preliminary data.</text>
</comment>
<feature type="signal peptide" evidence="1">
    <location>
        <begin position="1"/>
        <end position="17"/>
    </location>
</feature>
<evidence type="ECO:0008006" key="4">
    <source>
        <dbReference type="Google" id="ProtNLM"/>
    </source>
</evidence>
<dbReference type="Proteomes" id="UP000288805">
    <property type="component" value="Unassembled WGS sequence"/>
</dbReference>
<proteinExistence type="predicted"/>
<evidence type="ECO:0000313" key="2">
    <source>
        <dbReference type="EMBL" id="RVW31472.1"/>
    </source>
</evidence>
<accession>A0A438D7P7</accession>